<reference evidence="16" key="1">
    <citation type="submission" date="2020-07" db="EMBL/GenBank/DDBJ databases">
        <authorList>
            <person name="Wienecke-Baldacchino K A."/>
        </authorList>
    </citation>
    <scope>NUCLEOTIDE SEQUENCE</scope>
    <source>
        <strain evidence="16">LNS9068892_HPV39</strain>
    </source>
</reference>
<keyword evidence="11 12" id="KW-0804">Transcription</keyword>
<protein>
    <recommendedName>
        <fullName evidence="12">Regulatory protein E2</fullName>
    </recommendedName>
</protein>
<keyword evidence="10 12" id="KW-0010">Activator</keyword>
<evidence type="ECO:0000256" key="9">
    <source>
        <dbReference type="ARBA" id="ARBA00023125"/>
    </source>
</evidence>
<organism evidence="16">
    <name type="scientific">Human papillomavirus 39</name>
    <dbReference type="NCBI Taxonomy" id="10588"/>
    <lineage>
        <taxon>Viruses</taxon>
        <taxon>Monodnaviria</taxon>
        <taxon>Shotokuvirae</taxon>
        <taxon>Cossaviricota</taxon>
        <taxon>Papovaviricetes</taxon>
        <taxon>Zurhausenvirales</taxon>
        <taxon>Papillomaviridae</taxon>
        <taxon>Firstpapillomavirinae</taxon>
        <taxon>Alphapapillomavirus</taxon>
        <taxon>Alphapapillomavirus 7</taxon>
    </lineage>
</organism>
<dbReference type="InterPro" id="IPR012677">
    <property type="entry name" value="Nucleotide-bd_a/b_plait_sf"/>
</dbReference>
<comment type="subunit">
    <text evidence="12">Binds DNA as homodimer. Interacts with protein E1; this interaction greatly increases E1 DNA-binding activity. Interacts with protein L1; this interaction enhances E2-dependent replication and transcription activation. Interacts with protein L2; this interaction inhibits E2 transcriptional activity but not DNA replication function E2. Interacts with protein E7; this interaction inhibits E7 oncogenic activity. Interacts with host TAF1; this interaction modulates E2-dependent transcriptional regulation. Interacts with host BRD4; this interaction mediates E2 transcriptional activation function. Additionally, the interaction with host BRD4 on mitotic chromosomes mediates tethering of the viral genome. Interacts with host TOPBP1; this interaction is required for optimal viral DNA replication.</text>
</comment>
<dbReference type="SUPFAM" id="SSF54957">
    <property type="entry name" value="Viral DNA-binding domain"/>
    <property type="match status" value="1"/>
</dbReference>
<feature type="region of interest" description="DNA-binding domain" evidence="12">
    <location>
        <begin position="290"/>
        <end position="370"/>
    </location>
</feature>
<evidence type="ECO:0000256" key="1">
    <source>
        <dbReference type="ARBA" id="ARBA00004147"/>
    </source>
</evidence>
<feature type="domain" description="Papillomavirus E2 C-terminal" evidence="15">
    <location>
        <begin position="292"/>
        <end position="367"/>
    </location>
</feature>
<evidence type="ECO:0000256" key="10">
    <source>
        <dbReference type="ARBA" id="ARBA00023159"/>
    </source>
</evidence>
<evidence type="ECO:0000313" key="16">
    <source>
        <dbReference type="EMBL" id="CAD1814494.1"/>
    </source>
</evidence>
<feature type="cross-link" description="Glycyl lysine isopeptide (Lys-Gly) (interchain with G-Cter in SUMO)" evidence="12">
    <location>
        <position position="297"/>
    </location>
</feature>
<dbReference type="GO" id="GO:0042025">
    <property type="term" value="C:host cell nucleus"/>
    <property type="evidence" value="ECO:0007669"/>
    <property type="project" value="UniProtKB-SubCell"/>
</dbReference>
<dbReference type="SUPFAM" id="SSF51332">
    <property type="entry name" value="E2 regulatory, transactivation domain"/>
    <property type="match status" value="1"/>
</dbReference>
<dbReference type="EMBL" id="LR862071">
    <property type="protein sequence ID" value="CAD1814494.1"/>
    <property type="molecule type" value="Genomic_DNA"/>
</dbReference>
<evidence type="ECO:0000256" key="6">
    <source>
        <dbReference type="ARBA" id="ARBA00022562"/>
    </source>
</evidence>
<proteinExistence type="inferred from homology"/>
<sequence>MKETMMKTLSQRLNVLQDKILEYYEQDSKSIYDQINYWKCVRMENAIFYAARERGMHTIDHQVVPTINISKCKAYQAIELQMALESVAQTEYNTEEWTLKDTSNELWHTQPKQCFKKQGTTVEVWYDGDKCNAMNYVLWGAIYYKNNIDIWCKTEGCVDYWGIYYMNEHLKVYYEVFIQDAERYGTSGKWEVHYNGNIIHCPDSMCSTSDGSVPTTELTTELSNTTATHPTATTPCTQKTIPPPSRKRPRQCAVTEPTEPDGVSLDHLNNPLYSNSTGHNTRRYLSCGNTTPIIHLKGDKNGLKCLRYRLQKYDTLFENISCTWHWIRGKGTKNAGILTVTYATESQRQKFLDTVKIPSSVHVSLGYMTL</sequence>
<dbReference type="InterPro" id="IPR042503">
    <property type="entry name" value="Regulatory_protein_E2_N_1"/>
</dbReference>
<evidence type="ECO:0000256" key="5">
    <source>
        <dbReference type="ARBA" id="ARBA00022553"/>
    </source>
</evidence>
<dbReference type="Gene3D" id="1.10.287.30">
    <property type="entry name" value="E2 (early) protein, N terminal domain, subdomain 1"/>
    <property type="match status" value="1"/>
</dbReference>
<evidence type="ECO:0000256" key="13">
    <source>
        <dbReference type="SAM" id="MobiDB-lite"/>
    </source>
</evidence>
<dbReference type="HAMAP" id="MF_04001">
    <property type="entry name" value="PPV_E2"/>
    <property type="match status" value="1"/>
</dbReference>
<feature type="compositionally biased region" description="Low complexity" evidence="13">
    <location>
        <begin position="224"/>
        <end position="240"/>
    </location>
</feature>
<accession>A0A7G2A7U1</accession>
<keyword evidence="3 12" id="KW-0678">Repressor</keyword>
<keyword evidence="8 12" id="KW-0805">Transcription regulation</keyword>
<dbReference type="InterPro" id="IPR035975">
    <property type="entry name" value="E2/EBNA1_C_sf"/>
</dbReference>
<dbReference type="InterPro" id="IPR036050">
    <property type="entry name" value="Regulatory_protein_E2_N"/>
</dbReference>
<evidence type="ECO:0000256" key="4">
    <source>
        <dbReference type="ARBA" id="ARBA00022518"/>
    </source>
</evidence>
<dbReference type="GO" id="GO:0006275">
    <property type="term" value="P:regulation of DNA replication"/>
    <property type="evidence" value="ECO:0007669"/>
    <property type="project" value="UniProtKB-UniRule"/>
</dbReference>
<comment type="function">
    <text evidence="12">Plays a role in the initiation of viral DNA replication. A dimer of E2 interacts with a dimer of E1 in order to improve specificity of E1 DNA binding activity. Once the complex recognizes and binds DNA at specific sites, the E2 dimer is removed from DNA. E2 also regulates viral transcription through binding to the E2RE response element (5'-ACCNNNNNNGGT-3') present in multiple copies in the regulatory regions of the viral genome. Activates or represses transcription depending on E2RE's position with regards to proximal promoter elements including the TATA-box. Repression occurs by sterically hindering the assembly of the transcription initiation complex.</text>
</comment>
<evidence type="ECO:0000259" key="15">
    <source>
        <dbReference type="Pfam" id="PF00511"/>
    </source>
</evidence>
<comment type="similarity">
    <text evidence="12">Belongs to the papillomaviridae E2 protein family.</text>
</comment>
<evidence type="ECO:0000256" key="7">
    <source>
        <dbReference type="ARBA" id="ARBA00022705"/>
    </source>
</evidence>
<dbReference type="GO" id="GO:0006351">
    <property type="term" value="P:DNA-templated transcription"/>
    <property type="evidence" value="ECO:0007669"/>
    <property type="project" value="UniProtKB-UniRule"/>
</dbReference>
<dbReference type="InterPro" id="IPR033668">
    <property type="entry name" value="Reg_prot_E2"/>
</dbReference>
<dbReference type="GO" id="GO:0000166">
    <property type="term" value="F:nucleotide binding"/>
    <property type="evidence" value="ECO:0007669"/>
    <property type="project" value="UniProtKB-UniRule"/>
</dbReference>
<keyword evidence="9 12" id="KW-0238">DNA-binding</keyword>
<keyword evidence="6 12" id="KW-1048">Host nucleus</keyword>
<comment type="PTM">
    <text evidence="12">Phosphorylated.</text>
</comment>
<evidence type="ECO:0000259" key="14">
    <source>
        <dbReference type="Pfam" id="PF00508"/>
    </source>
</evidence>
<keyword evidence="4 12" id="KW-0244">Early protein</keyword>
<dbReference type="GO" id="GO:0003677">
    <property type="term" value="F:DNA binding"/>
    <property type="evidence" value="ECO:0007669"/>
    <property type="project" value="UniProtKB-UniRule"/>
</dbReference>
<dbReference type="Pfam" id="PF00508">
    <property type="entry name" value="PPV_E2_N"/>
    <property type="match status" value="1"/>
</dbReference>
<keyword evidence="7 12" id="KW-0235">DNA replication</keyword>
<dbReference type="Gene3D" id="2.170.200.10">
    <property type="entry name" value="Papillomavirus E2 early protein domain"/>
    <property type="match status" value="1"/>
</dbReference>
<organismHost>
    <name type="scientific">Homo sapiens</name>
    <name type="common">Human</name>
    <dbReference type="NCBI Taxonomy" id="9606"/>
</organismHost>
<comment type="caution">
    <text evidence="12">Lacks conserved residue(s) required for the propagation of feature annotation.</text>
</comment>
<dbReference type="InterPro" id="IPR000427">
    <property type="entry name" value="Papillomavirus_E2_C"/>
</dbReference>
<dbReference type="GO" id="GO:0003700">
    <property type="term" value="F:DNA-binding transcription factor activity"/>
    <property type="evidence" value="ECO:0007669"/>
    <property type="project" value="UniProtKB-UniRule"/>
</dbReference>
<comment type="similarity">
    <text evidence="2">Belongs to the papillomaviridae E8^E2C protein family.</text>
</comment>
<dbReference type="GO" id="GO:0039693">
    <property type="term" value="P:viral DNA genome replication"/>
    <property type="evidence" value="ECO:0007669"/>
    <property type="project" value="UniProtKB-UniRule"/>
</dbReference>
<keyword evidence="12" id="KW-1017">Isopeptide bond</keyword>
<feature type="region of interest" description="Disordered" evidence="13">
    <location>
        <begin position="224"/>
        <end position="269"/>
    </location>
</feature>
<comment type="subcellular location">
    <subcellularLocation>
        <location evidence="1 12">Host nucleus</location>
    </subcellularLocation>
</comment>
<evidence type="ECO:0000256" key="2">
    <source>
        <dbReference type="ARBA" id="ARBA00007794"/>
    </source>
</evidence>
<dbReference type="Pfam" id="PF00511">
    <property type="entry name" value="PPV_E2_C"/>
    <property type="match status" value="1"/>
</dbReference>
<keyword evidence="5 12" id="KW-0597">Phosphoprotein</keyword>
<evidence type="ECO:0000256" key="8">
    <source>
        <dbReference type="ARBA" id="ARBA00023015"/>
    </source>
</evidence>
<evidence type="ECO:0000256" key="3">
    <source>
        <dbReference type="ARBA" id="ARBA00022491"/>
    </source>
</evidence>
<gene>
    <name evidence="12 16" type="primary">E2</name>
</gene>
<dbReference type="GO" id="GO:0006260">
    <property type="term" value="P:DNA replication"/>
    <property type="evidence" value="ECO:0007669"/>
    <property type="project" value="UniProtKB-KW"/>
</dbReference>
<name>A0A7G2A7U1_HPV39</name>
<feature type="domain" description="Papillomavirus E2 N-terminal" evidence="14">
    <location>
        <begin position="6"/>
        <end position="202"/>
    </location>
</feature>
<comment type="PTM">
    <text evidence="12">Sumoylation plays a regulatory role in E2 transcriptional activity.</text>
</comment>
<dbReference type="Gene3D" id="3.30.70.330">
    <property type="match status" value="1"/>
</dbReference>
<keyword evidence="12" id="KW-0832">Ubl conjugation</keyword>
<evidence type="ECO:0000256" key="11">
    <source>
        <dbReference type="ARBA" id="ARBA00023163"/>
    </source>
</evidence>
<dbReference type="InterPro" id="IPR042504">
    <property type="entry name" value="Regulatory_protein_E2_N_2"/>
</dbReference>
<dbReference type="InterPro" id="IPR001866">
    <property type="entry name" value="PPV_E2_N"/>
</dbReference>
<evidence type="ECO:0000256" key="12">
    <source>
        <dbReference type="HAMAP-Rule" id="MF_04001"/>
    </source>
</evidence>